<dbReference type="InterPro" id="IPR020846">
    <property type="entry name" value="MFS_dom"/>
</dbReference>
<keyword evidence="2" id="KW-0813">Transport</keyword>
<evidence type="ECO:0000256" key="3">
    <source>
        <dbReference type="ARBA" id="ARBA00022692"/>
    </source>
</evidence>
<feature type="transmembrane region" description="Helical" evidence="6">
    <location>
        <begin position="321"/>
        <end position="343"/>
    </location>
</feature>
<accession>A0A0X8GZQ9</accession>
<dbReference type="InterPro" id="IPR024671">
    <property type="entry name" value="Atg22-like"/>
</dbReference>
<dbReference type="Pfam" id="PF11700">
    <property type="entry name" value="ATG22"/>
    <property type="match status" value="2"/>
</dbReference>
<dbReference type="CDD" id="cd17482">
    <property type="entry name" value="MFS_YxiO_like"/>
    <property type="match status" value="1"/>
</dbReference>
<evidence type="ECO:0000256" key="1">
    <source>
        <dbReference type="ARBA" id="ARBA00004651"/>
    </source>
</evidence>
<dbReference type="GO" id="GO:0005886">
    <property type="term" value="C:plasma membrane"/>
    <property type="evidence" value="ECO:0007669"/>
    <property type="project" value="UniProtKB-SubCell"/>
</dbReference>
<dbReference type="Gene3D" id="1.20.1250.20">
    <property type="entry name" value="MFS general substrate transporter like domains"/>
    <property type="match status" value="1"/>
</dbReference>
<feature type="transmembrane region" description="Helical" evidence="6">
    <location>
        <begin position="355"/>
        <end position="378"/>
    </location>
</feature>
<dbReference type="OrthoDB" id="9768783at2"/>
<dbReference type="SUPFAM" id="SSF103473">
    <property type="entry name" value="MFS general substrate transporter"/>
    <property type="match status" value="1"/>
</dbReference>
<evidence type="ECO:0000256" key="4">
    <source>
        <dbReference type="ARBA" id="ARBA00022989"/>
    </source>
</evidence>
<feature type="transmembrane region" description="Helical" evidence="6">
    <location>
        <begin position="384"/>
        <end position="402"/>
    </location>
</feature>
<evidence type="ECO:0000256" key="6">
    <source>
        <dbReference type="SAM" id="Phobius"/>
    </source>
</evidence>
<feature type="transmembrane region" description="Helical" evidence="6">
    <location>
        <begin position="297"/>
        <end position="315"/>
    </location>
</feature>
<dbReference type="InterPro" id="IPR036259">
    <property type="entry name" value="MFS_trans_sf"/>
</dbReference>
<proteinExistence type="predicted"/>
<keyword evidence="4 6" id="KW-1133">Transmembrane helix</keyword>
<feature type="transmembrane region" description="Helical" evidence="6">
    <location>
        <begin position="176"/>
        <end position="195"/>
    </location>
</feature>
<dbReference type="EMBL" id="CP013213">
    <property type="protein sequence ID" value="AMC93430.1"/>
    <property type="molecule type" value="Genomic_DNA"/>
</dbReference>
<comment type="subcellular location">
    <subcellularLocation>
        <location evidence="1">Cell membrane</location>
        <topology evidence="1">Multi-pass membrane protein</topology>
    </subcellularLocation>
</comment>
<dbReference type="PANTHER" id="PTHR23519:SF1">
    <property type="entry name" value="AUTOPHAGY-RELATED PROTEIN 22"/>
    <property type="match status" value="1"/>
</dbReference>
<feature type="transmembrane region" description="Helical" evidence="6">
    <location>
        <begin position="144"/>
        <end position="164"/>
    </location>
</feature>
<gene>
    <name evidence="8" type="ORF">AOC36_05380</name>
</gene>
<evidence type="ECO:0000313" key="8">
    <source>
        <dbReference type="EMBL" id="AMC93430.1"/>
    </source>
</evidence>
<dbReference type="PROSITE" id="PS50850">
    <property type="entry name" value="MFS"/>
    <property type="match status" value="1"/>
</dbReference>
<reference evidence="8 9" key="1">
    <citation type="submission" date="2015-10" db="EMBL/GenBank/DDBJ databases">
        <title>Erysipelothrix larvae sp. LV19 isolated from the larval gut of the rhinoceros beetle, Trypoxylus dichotomus.</title>
        <authorList>
            <person name="Lim S."/>
            <person name="Kim B.-C."/>
        </authorList>
    </citation>
    <scope>NUCLEOTIDE SEQUENCE [LARGE SCALE GENOMIC DNA]</scope>
    <source>
        <strain evidence="8 9">LV19</strain>
    </source>
</reference>
<feature type="domain" description="Major facilitator superfamily (MFS) profile" evidence="7">
    <location>
        <begin position="1"/>
        <end position="409"/>
    </location>
</feature>
<evidence type="ECO:0000256" key="2">
    <source>
        <dbReference type="ARBA" id="ARBA00022448"/>
    </source>
</evidence>
<dbReference type="PANTHER" id="PTHR23519">
    <property type="entry name" value="AUTOPHAGY-RELATED PROTEIN 22"/>
    <property type="match status" value="1"/>
</dbReference>
<keyword evidence="3 6" id="KW-0812">Transmembrane</keyword>
<feature type="transmembrane region" description="Helical" evidence="6">
    <location>
        <begin position="232"/>
        <end position="254"/>
    </location>
</feature>
<feature type="transmembrane region" description="Helical" evidence="6">
    <location>
        <begin position="266"/>
        <end position="285"/>
    </location>
</feature>
<keyword evidence="9" id="KW-1185">Reference proteome</keyword>
<dbReference type="GO" id="GO:0022857">
    <property type="term" value="F:transmembrane transporter activity"/>
    <property type="evidence" value="ECO:0007669"/>
    <property type="project" value="InterPro"/>
</dbReference>
<evidence type="ECO:0000313" key="9">
    <source>
        <dbReference type="Proteomes" id="UP000063781"/>
    </source>
</evidence>
<feature type="transmembrane region" description="Helical" evidence="6">
    <location>
        <begin position="48"/>
        <end position="69"/>
    </location>
</feature>
<sequence length="409" mass="45788">MKFTKEERSWILYDVANSAFILIVTATVPIFFRSLAEAQGVSSADVSALWGTATSVALLILALLSPVLGALADYQGYKKKLFVLFLTIAILGGIGFSITTEWQAFLFAFILARIGYAACNVFYDGMLVDVTPNENMDRVSSYGYAFGYIGSTIPFIIGLVLILFHDTFGLEMQFATQLSFIITMVWWVVLSLPLLKNVKQNYYVERHEKNLVKSSFKRVFKTLKTMKQQPKLFTYMIAYFFFIDGVYTIISMATTFGGEVGIDSNAMLLALLLTQFIAFPFAILASYMAKKFEVLSLLKFYIIIYSGVAVFGFFLAHEWQFWTLAIVIGTVQGGVQSLSRSYFGQLIPKSNANEYFGFFDIFGKFADFMGPLLIALSGSLLGNSRYGILMLVVLFAIGYALLTKVQKYD</sequence>
<evidence type="ECO:0000256" key="5">
    <source>
        <dbReference type="ARBA" id="ARBA00023136"/>
    </source>
</evidence>
<dbReference type="STRING" id="1514105.AOC36_05380"/>
<dbReference type="RefSeq" id="WP_067632210.1">
    <property type="nucleotide sequence ID" value="NZ_CP013213.1"/>
</dbReference>
<feature type="transmembrane region" description="Helical" evidence="6">
    <location>
        <begin position="81"/>
        <end position="98"/>
    </location>
</feature>
<dbReference type="AlphaFoldDB" id="A0A0X8GZQ9"/>
<dbReference type="KEGG" id="erl:AOC36_05380"/>
<name>A0A0X8GZQ9_9FIRM</name>
<keyword evidence="5 6" id="KW-0472">Membrane</keyword>
<dbReference type="Proteomes" id="UP000063781">
    <property type="component" value="Chromosome"/>
</dbReference>
<organism evidence="8 9">
    <name type="scientific">Erysipelothrix larvae</name>
    <dbReference type="NCBI Taxonomy" id="1514105"/>
    <lineage>
        <taxon>Bacteria</taxon>
        <taxon>Bacillati</taxon>
        <taxon>Bacillota</taxon>
        <taxon>Erysipelotrichia</taxon>
        <taxon>Erysipelotrichales</taxon>
        <taxon>Erysipelotrichaceae</taxon>
        <taxon>Erysipelothrix</taxon>
    </lineage>
</organism>
<feature type="transmembrane region" description="Helical" evidence="6">
    <location>
        <begin position="104"/>
        <end position="123"/>
    </location>
</feature>
<feature type="transmembrane region" description="Helical" evidence="6">
    <location>
        <begin position="12"/>
        <end position="36"/>
    </location>
</feature>
<dbReference type="InterPro" id="IPR050495">
    <property type="entry name" value="ATG22/LtaA_families"/>
</dbReference>
<protein>
    <submittedName>
        <fullName evidence="8">MFS transporter</fullName>
    </submittedName>
</protein>
<evidence type="ECO:0000259" key="7">
    <source>
        <dbReference type="PROSITE" id="PS50850"/>
    </source>
</evidence>